<gene>
    <name evidence="1" type="ORF">PP2015_108</name>
</gene>
<name>A0A0S2JX47_9GAMM</name>
<dbReference type="RefSeq" id="WP_058028430.1">
    <property type="nucleotide sequence ID" value="NZ_CP013187.1"/>
</dbReference>
<protein>
    <submittedName>
        <fullName evidence="1">Uncharacterized protein</fullName>
    </submittedName>
</protein>
<organism evidence="1 2">
    <name type="scientific">Pseudoalteromonas phenolica</name>
    <dbReference type="NCBI Taxonomy" id="161398"/>
    <lineage>
        <taxon>Bacteria</taxon>
        <taxon>Pseudomonadati</taxon>
        <taxon>Pseudomonadota</taxon>
        <taxon>Gammaproteobacteria</taxon>
        <taxon>Alteromonadales</taxon>
        <taxon>Pseudoalteromonadaceae</taxon>
        <taxon>Pseudoalteromonas</taxon>
    </lineage>
</organism>
<proteinExistence type="predicted"/>
<dbReference type="AlphaFoldDB" id="A0A0S2JX47"/>
<evidence type="ECO:0000313" key="2">
    <source>
        <dbReference type="Proteomes" id="UP000061457"/>
    </source>
</evidence>
<keyword evidence="2" id="KW-1185">Reference proteome</keyword>
<dbReference type="Proteomes" id="UP000061457">
    <property type="component" value="Chromosome I"/>
</dbReference>
<sequence>MLKLKKQKLKELSNKTLGLNATRNIAAGFALDGSSDDDAYISGVPKKFVGENDQPFFCASGKGC</sequence>
<accession>A0A0S2JX47</accession>
<evidence type="ECO:0000313" key="1">
    <source>
        <dbReference type="EMBL" id="ALO40636.1"/>
    </source>
</evidence>
<dbReference type="OrthoDB" id="9775362at2"/>
<dbReference type="KEGG" id="pphe:PP2015_108"/>
<dbReference type="EMBL" id="CP013187">
    <property type="protein sequence ID" value="ALO40636.1"/>
    <property type="molecule type" value="Genomic_DNA"/>
</dbReference>
<reference evidence="1 2" key="1">
    <citation type="submission" date="2015-11" db="EMBL/GenBank/DDBJ databases">
        <authorList>
            <person name="Zhang Y."/>
            <person name="Guo Z."/>
        </authorList>
    </citation>
    <scope>NUCLEOTIDE SEQUENCE [LARGE SCALE GENOMIC DNA]</scope>
    <source>
        <strain evidence="1 2">KCTC 12086</strain>
    </source>
</reference>
<dbReference type="PATRIC" id="fig|161398.10.peg.111"/>